<dbReference type="Proteomes" id="UP000515121">
    <property type="component" value="Unplaced"/>
</dbReference>
<reference evidence="2" key="1">
    <citation type="submission" date="2025-08" db="UniProtKB">
        <authorList>
            <consortium name="RefSeq"/>
        </authorList>
    </citation>
    <scope>IDENTIFICATION</scope>
    <source>
        <tissue evidence="2">Fruit stalk</tissue>
    </source>
</reference>
<dbReference type="AlphaFoldDB" id="A0A6P6B3Q7"/>
<dbReference type="RefSeq" id="XP_022771541.1">
    <property type="nucleotide sequence ID" value="XM_022915806.1"/>
</dbReference>
<name>A0A6P6B3Q7_DURZI</name>
<accession>A0A6P6B3Q7</accession>
<organism evidence="1 2">
    <name type="scientific">Durio zibethinus</name>
    <name type="common">Durian</name>
    <dbReference type="NCBI Taxonomy" id="66656"/>
    <lineage>
        <taxon>Eukaryota</taxon>
        <taxon>Viridiplantae</taxon>
        <taxon>Streptophyta</taxon>
        <taxon>Embryophyta</taxon>
        <taxon>Tracheophyta</taxon>
        <taxon>Spermatophyta</taxon>
        <taxon>Magnoliopsida</taxon>
        <taxon>eudicotyledons</taxon>
        <taxon>Gunneridae</taxon>
        <taxon>Pentapetalae</taxon>
        <taxon>rosids</taxon>
        <taxon>malvids</taxon>
        <taxon>Malvales</taxon>
        <taxon>Malvaceae</taxon>
        <taxon>Helicteroideae</taxon>
        <taxon>Durio</taxon>
    </lineage>
</organism>
<proteinExistence type="predicted"/>
<sequence length="128" mass="14316">MRISSKPDSPLPIYHNHQEQLAEDVSSPSQTHFFHSQYVIKPGYSLNLHRHSLLSCVIDPCFQEAVTSFVSASGEAFGTLVEKTRTSLEELLTDIPEIVEGFAEMISTVVIDLWNNTKYALGYVTENA</sequence>
<dbReference type="GeneID" id="111314434"/>
<gene>
    <name evidence="2" type="primary">LOC111314434</name>
</gene>
<protein>
    <submittedName>
        <fullName evidence="2">Uncharacterized protein LOC111314434 isoform X2</fullName>
    </submittedName>
</protein>
<keyword evidence="1" id="KW-1185">Reference proteome</keyword>
<evidence type="ECO:0000313" key="2">
    <source>
        <dbReference type="RefSeq" id="XP_022771541.1"/>
    </source>
</evidence>
<evidence type="ECO:0000313" key="1">
    <source>
        <dbReference type="Proteomes" id="UP000515121"/>
    </source>
</evidence>